<feature type="domain" description="DUF6985" evidence="1">
    <location>
        <begin position="13"/>
        <end position="159"/>
    </location>
</feature>
<evidence type="ECO:0000259" key="1">
    <source>
        <dbReference type="Pfam" id="PF22481"/>
    </source>
</evidence>
<dbReference type="KEGG" id="fki:FK004_12440"/>
<dbReference type="AlphaFoldDB" id="A0A2S1LQN6"/>
<dbReference type="Proteomes" id="UP000244677">
    <property type="component" value="Chromosome"/>
</dbReference>
<gene>
    <name evidence="2" type="ORF">FK004_12440</name>
</gene>
<accession>A0A2S1LQN6</accession>
<proteinExistence type="predicted"/>
<protein>
    <recommendedName>
        <fullName evidence="1">DUF6985 domain-containing protein</fullName>
    </recommendedName>
</protein>
<sequence length="163" mass="18888">MEQHPFWNTIVEEWAGFSTERYFTIPHFTPNEIEVFLGSEFDEEGEEIEDFPSLEALDRYQATFTAFLGDIDVVVTDIKEKAFERYQRLYAHYYETESKSGQPPLGIDTPEKHFNAIRDLNYIRILDANSLMLEINYTLDNEHGLEIKITDNKVVALGGIGEL</sequence>
<keyword evidence="3" id="KW-1185">Reference proteome</keyword>
<reference evidence="2 3" key="1">
    <citation type="submission" date="2017-04" db="EMBL/GenBank/DDBJ databases">
        <title>Complete genome sequence of Flavobacterium kingsejong AJ004.</title>
        <authorList>
            <person name="Lee P.C."/>
        </authorList>
    </citation>
    <scope>NUCLEOTIDE SEQUENCE [LARGE SCALE GENOMIC DNA]</scope>
    <source>
        <strain evidence="2 3">AJ004</strain>
    </source>
</reference>
<evidence type="ECO:0000313" key="3">
    <source>
        <dbReference type="Proteomes" id="UP000244677"/>
    </source>
</evidence>
<dbReference type="Pfam" id="PF22481">
    <property type="entry name" value="DUF6985"/>
    <property type="match status" value="1"/>
</dbReference>
<dbReference type="EMBL" id="CP020919">
    <property type="protein sequence ID" value="AWG25971.1"/>
    <property type="molecule type" value="Genomic_DNA"/>
</dbReference>
<evidence type="ECO:0000313" key="2">
    <source>
        <dbReference type="EMBL" id="AWG25971.1"/>
    </source>
</evidence>
<name>A0A2S1LQN6_9FLAO</name>
<dbReference type="RefSeq" id="WP_108737513.1">
    <property type="nucleotide sequence ID" value="NZ_CP020919.1"/>
</dbReference>
<dbReference type="InterPro" id="IPR054254">
    <property type="entry name" value="DUF6985"/>
</dbReference>
<dbReference type="OrthoDB" id="6692687at2"/>
<organism evidence="2 3">
    <name type="scientific">Flavobacterium kingsejongi</name>
    <dbReference type="NCBI Taxonomy" id="1678728"/>
    <lineage>
        <taxon>Bacteria</taxon>
        <taxon>Pseudomonadati</taxon>
        <taxon>Bacteroidota</taxon>
        <taxon>Flavobacteriia</taxon>
        <taxon>Flavobacteriales</taxon>
        <taxon>Flavobacteriaceae</taxon>
        <taxon>Flavobacterium</taxon>
    </lineage>
</organism>